<feature type="domain" description="Protein kinase" evidence="13">
    <location>
        <begin position="477"/>
        <end position="737"/>
    </location>
</feature>
<organism evidence="14 15">
    <name type="scientific">Wuchereria bancrofti</name>
    <dbReference type="NCBI Taxonomy" id="6293"/>
    <lineage>
        <taxon>Eukaryota</taxon>
        <taxon>Metazoa</taxon>
        <taxon>Ecdysozoa</taxon>
        <taxon>Nematoda</taxon>
        <taxon>Chromadorea</taxon>
        <taxon>Rhabditida</taxon>
        <taxon>Spirurina</taxon>
        <taxon>Spiruromorpha</taxon>
        <taxon>Filarioidea</taxon>
        <taxon>Onchocercidae</taxon>
        <taxon>Wuchereria</taxon>
    </lineage>
</organism>
<keyword evidence="7 12" id="KW-0547">Nucleotide-binding</keyword>
<comment type="similarity">
    <text evidence="2">Belongs to the inositol phosphokinase (IPK) family.</text>
</comment>
<keyword evidence="8" id="KW-0418">Kinase</keyword>
<dbReference type="InterPro" id="IPR011009">
    <property type="entry name" value="Kinase-like_dom_sf"/>
</dbReference>
<keyword evidence="15" id="KW-1185">Reference proteome</keyword>
<accession>A0A3P7ED91</accession>
<evidence type="ECO:0000256" key="12">
    <source>
        <dbReference type="PROSITE-ProRule" id="PRU10141"/>
    </source>
</evidence>
<evidence type="ECO:0000313" key="15">
    <source>
        <dbReference type="Proteomes" id="UP000270924"/>
    </source>
</evidence>
<dbReference type="InterPro" id="IPR017441">
    <property type="entry name" value="Protein_kinase_ATP_BS"/>
</dbReference>
<dbReference type="InterPro" id="IPR038286">
    <property type="entry name" value="IPK_sf"/>
</dbReference>
<dbReference type="CDD" id="cd14089">
    <property type="entry name" value="STKc_MAPKAPK"/>
    <property type="match status" value="1"/>
</dbReference>
<reference evidence="14 15" key="1">
    <citation type="submission" date="2018-11" db="EMBL/GenBank/DDBJ databases">
        <authorList>
            <consortium name="Pathogen Informatics"/>
        </authorList>
    </citation>
    <scope>NUCLEOTIDE SEQUENCE [LARGE SCALE GENOMIC DNA]</scope>
</reference>
<dbReference type="InterPro" id="IPR008271">
    <property type="entry name" value="Ser/Thr_kinase_AS"/>
</dbReference>
<protein>
    <recommendedName>
        <fullName evidence="3">non-specific serine/threonine protein kinase</fullName>
        <ecNumber evidence="3">2.7.11.1</ecNumber>
    </recommendedName>
</protein>
<gene>
    <name evidence="14" type="ORF">WBA_LOCUS11540</name>
</gene>
<evidence type="ECO:0000256" key="4">
    <source>
        <dbReference type="ARBA" id="ARBA00022527"/>
    </source>
</evidence>
<dbReference type="Gene3D" id="3.30.200.20">
    <property type="entry name" value="Phosphorylase Kinase, domain 1"/>
    <property type="match status" value="1"/>
</dbReference>
<comment type="similarity">
    <text evidence="1">Belongs to the protein kinase superfamily. CAMK Ser/Thr protein kinase family.</text>
</comment>
<keyword evidence="4" id="KW-0723">Serine/threonine-protein kinase</keyword>
<dbReference type="InterPro" id="IPR005522">
    <property type="entry name" value="IPK"/>
</dbReference>
<dbReference type="Pfam" id="PF03770">
    <property type="entry name" value="IPK"/>
    <property type="match status" value="1"/>
</dbReference>
<dbReference type="FunFam" id="3.30.200.20:FF:000156">
    <property type="entry name" value="MAP kinase-activated protein kinase 3"/>
    <property type="match status" value="1"/>
</dbReference>
<dbReference type="AlphaFoldDB" id="A0A3P7ED91"/>
<dbReference type="Gene3D" id="3.30.470.160">
    <property type="entry name" value="Inositol polyphosphate kinase"/>
    <property type="match status" value="1"/>
</dbReference>
<dbReference type="Pfam" id="PF00069">
    <property type="entry name" value="Pkinase"/>
    <property type="match status" value="1"/>
</dbReference>
<evidence type="ECO:0000256" key="11">
    <source>
        <dbReference type="ARBA" id="ARBA00048679"/>
    </source>
</evidence>
<dbReference type="GO" id="GO:0032958">
    <property type="term" value="P:inositol phosphate biosynthetic process"/>
    <property type="evidence" value="ECO:0007669"/>
    <property type="project" value="InterPro"/>
</dbReference>
<evidence type="ECO:0000256" key="7">
    <source>
        <dbReference type="ARBA" id="ARBA00022741"/>
    </source>
</evidence>
<evidence type="ECO:0000256" key="10">
    <source>
        <dbReference type="ARBA" id="ARBA00047899"/>
    </source>
</evidence>
<dbReference type="EC" id="2.7.11.1" evidence="3"/>
<comment type="catalytic activity">
    <reaction evidence="10">
        <text>L-threonyl-[protein] + ATP = O-phospho-L-threonyl-[protein] + ADP + H(+)</text>
        <dbReference type="Rhea" id="RHEA:46608"/>
        <dbReference type="Rhea" id="RHEA-COMP:11060"/>
        <dbReference type="Rhea" id="RHEA-COMP:11605"/>
        <dbReference type="ChEBI" id="CHEBI:15378"/>
        <dbReference type="ChEBI" id="CHEBI:30013"/>
        <dbReference type="ChEBI" id="CHEBI:30616"/>
        <dbReference type="ChEBI" id="CHEBI:61977"/>
        <dbReference type="ChEBI" id="CHEBI:456216"/>
        <dbReference type="EC" id="2.7.11.1"/>
    </reaction>
</comment>
<dbReference type="Gene3D" id="1.10.510.10">
    <property type="entry name" value="Transferase(Phosphotransferase) domain 1"/>
    <property type="match status" value="1"/>
</dbReference>
<name>A0A3P7ED91_WUCBA</name>
<dbReference type="GO" id="GO:0005524">
    <property type="term" value="F:ATP binding"/>
    <property type="evidence" value="ECO:0007669"/>
    <property type="project" value="UniProtKB-UniRule"/>
</dbReference>
<evidence type="ECO:0000256" key="5">
    <source>
        <dbReference type="ARBA" id="ARBA00022553"/>
    </source>
</evidence>
<dbReference type="Proteomes" id="UP000270924">
    <property type="component" value="Unassembled WGS sequence"/>
</dbReference>
<keyword evidence="9 12" id="KW-0067">ATP-binding</keyword>
<dbReference type="InterPro" id="IPR000719">
    <property type="entry name" value="Prot_kinase_dom"/>
</dbReference>
<evidence type="ECO:0000256" key="3">
    <source>
        <dbReference type="ARBA" id="ARBA00012513"/>
    </source>
</evidence>
<dbReference type="SUPFAM" id="SSF56104">
    <property type="entry name" value="SAICAR synthase-like"/>
    <property type="match status" value="1"/>
</dbReference>
<evidence type="ECO:0000259" key="13">
    <source>
        <dbReference type="PROSITE" id="PS50011"/>
    </source>
</evidence>
<evidence type="ECO:0000256" key="2">
    <source>
        <dbReference type="ARBA" id="ARBA00007374"/>
    </source>
</evidence>
<evidence type="ECO:0000256" key="1">
    <source>
        <dbReference type="ARBA" id="ARBA00006692"/>
    </source>
</evidence>
<dbReference type="OrthoDB" id="338650at2759"/>
<evidence type="ECO:0000256" key="8">
    <source>
        <dbReference type="ARBA" id="ARBA00022777"/>
    </source>
</evidence>
<dbReference type="GO" id="GO:0019901">
    <property type="term" value="F:protein kinase binding"/>
    <property type="evidence" value="ECO:0007669"/>
    <property type="project" value="UniProtKB-ARBA"/>
</dbReference>
<dbReference type="SUPFAM" id="SSF56112">
    <property type="entry name" value="Protein kinase-like (PK-like)"/>
    <property type="match status" value="1"/>
</dbReference>
<evidence type="ECO:0000256" key="9">
    <source>
        <dbReference type="ARBA" id="ARBA00022840"/>
    </source>
</evidence>
<keyword evidence="5" id="KW-0597">Phosphoprotein</keyword>
<dbReference type="PROSITE" id="PS00107">
    <property type="entry name" value="PROTEIN_KINASE_ATP"/>
    <property type="match status" value="1"/>
</dbReference>
<sequence length="773" mass="88380">MADEQTSAAVQLPTSYEWYREQIAGHHPSVVTNGVHQIGLIKEIGSETLLKPVQEGVRGVCEVAFYSSLKHLNDENDVLTRFAAFVPKFYGLKTLRVGRKEMEFIVMEDLAYRYKCPCIMDIKMGRVTYDPSATKAKRLSEAIKYPEQETLGFRLTGYRMRFGRNENDLRVRDKQWGRSRNLENVVDAFREFLSGRLMEKSSVAEQTLEQLYKLRKWFNSQRVYHFYASSILLAYEACVERPPNVLVKLIDFSHVFPANGAVDDNYLFGLNNVINIVEKYRDSFDSGPFAEIYCLTYTEIEMGAEISCCQKNHRTKCILFSIHKCQSITIKYSLRCAQRVIALKLKVSGFKSLILGPTAVARTVVAVTGNRDRIFCSIFLMGNTGASGREMDNPDAEECRSEPFVSQVFLIEKSFECYMLLCYTIFQALKTTIANLPQTLMPPIHTHSVTNDYRISRQVFFGLFSAPETKASMMSILMMFNVLGVGINGKVVECESRKTGEKFALKVLRDVPKARREVELHYAASHHKNIVRVFDVYQNTYNQVKCLLVVMECMQGGELFTRIQQRAQSAFTEREAAQVMSEICSAVAHLHSLNIAHRDIKPENLLYSCDGPSGILKLTDFGFAKHLDSADTRPLETPCYTPYYVAPEVTHNAILCRTEFPSVIMYILLCGFPPFFSANGLPMSPGMKNRIRTGKYAFPSPEWDRVSEAAKDLIRKLLRTDPSERFTIEQTMSHKWIIHYQKVPETPLFTVSVLEEEKSQWMEMQVGFNFFRL</sequence>
<proteinExistence type="inferred from homology"/>
<dbReference type="GO" id="GO:0004674">
    <property type="term" value="F:protein serine/threonine kinase activity"/>
    <property type="evidence" value="ECO:0007669"/>
    <property type="project" value="UniProtKB-KW"/>
</dbReference>
<comment type="catalytic activity">
    <reaction evidence="11">
        <text>L-seryl-[protein] + ATP = O-phospho-L-seryl-[protein] + ADP + H(+)</text>
        <dbReference type="Rhea" id="RHEA:17989"/>
        <dbReference type="Rhea" id="RHEA-COMP:9863"/>
        <dbReference type="Rhea" id="RHEA-COMP:11604"/>
        <dbReference type="ChEBI" id="CHEBI:15378"/>
        <dbReference type="ChEBI" id="CHEBI:29999"/>
        <dbReference type="ChEBI" id="CHEBI:30616"/>
        <dbReference type="ChEBI" id="CHEBI:83421"/>
        <dbReference type="ChEBI" id="CHEBI:456216"/>
        <dbReference type="EC" id="2.7.11.1"/>
    </reaction>
</comment>
<feature type="binding site" evidence="12">
    <location>
        <position position="506"/>
    </location>
    <ligand>
        <name>ATP</name>
        <dbReference type="ChEBI" id="CHEBI:30616"/>
    </ligand>
</feature>
<keyword evidence="6" id="KW-0808">Transferase</keyword>
<dbReference type="PROSITE" id="PS50011">
    <property type="entry name" value="PROTEIN_KINASE_DOM"/>
    <property type="match status" value="1"/>
</dbReference>
<evidence type="ECO:0000256" key="6">
    <source>
        <dbReference type="ARBA" id="ARBA00022679"/>
    </source>
</evidence>
<dbReference type="InParanoid" id="A0A3P7ED91"/>
<dbReference type="EMBL" id="UYWW01012380">
    <property type="protein sequence ID" value="VDM20820.1"/>
    <property type="molecule type" value="Genomic_DNA"/>
</dbReference>
<dbReference type="PANTHER" id="PTHR24347">
    <property type="entry name" value="SERINE/THREONINE-PROTEIN KINASE"/>
    <property type="match status" value="1"/>
</dbReference>
<dbReference type="SMART" id="SM00220">
    <property type="entry name" value="S_TKc"/>
    <property type="match status" value="1"/>
</dbReference>
<dbReference type="PROSITE" id="PS00108">
    <property type="entry name" value="PROTEIN_KINASE_ST"/>
    <property type="match status" value="1"/>
</dbReference>
<dbReference type="GO" id="GO:0035095">
    <property type="term" value="P:behavioral response to nicotine"/>
    <property type="evidence" value="ECO:0007669"/>
    <property type="project" value="UniProtKB-ARBA"/>
</dbReference>
<evidence type="ECO:0000313" key="14">
    <source>
        <dbReference type="EMBL" id="VDM20820.1"/>
    </source>
</evidence>